<dbReference type="Proteomes" id="UP000187609">
    <property type="component" value="Unassembled WGS sequence"/>
</dbReference>
<dbReference type="Gramene" id="OIS98170">
    <property type="protein sequence ID" value="OIS98170"/>
    <property type="gene ID" value="A4A49_02728"/>
</dbReference>
<comment type="catalytic activity">
    <reaction evidence="10">
        <text>D-ribose 5-phosphate + ATP = 5-phospho-alpha-D-ribose 1-diphosphate + AMP + H(+)</text>
        <dbReference type="Rhea" id="RHEA:15609"/>
        <dbReference type="ChEBI" id="CHEBI:15378"/>
        <dbReference type="ChEBI" id="CHEBI:30616"/>
        <dbReference type="ChEBI" id="CHEBI:58017"/>
        <dbReference type="ChEBI" id="CHEBI:78346"/>
        <dbReference type="ChEBI" id="CHEBI:456215"/>
        <dbReference type="EC" id="2.7.6.1"/>
    </reaction>
</comment>
<evidence type="ECO:0000256" key="1">
    <source>
        <dbReference type="ARBA" id="ARBA00006478"/>
    </source>
</evidence>
<evidence type="ECO:0000256" key="8">
    <source>
        <dbReference type="ARBA" id="ARBA00022840"/>
    </source>
</evidence>
<evidence type="ECO:0000256" key="2">
    <source>
        <dbReference type="ARBA" id="ARBA00013247"/>
    </source>
</evidence>
<dbReference type="PROSITE" id="PS00114">
    <property type="entry name" value="PRPP_SYNTHASE"/>
    <property type="match status" value="1"/>
</dbReference>
<dbReference type="NCBIfam" id="NF002758">
    <property type="entry name" value="PRK02812.1"/>
    <property type="match status" value="1"/>
</dbReference>
<dbReference type="NCBIfam" id="TIGR01251">
    <property type="entry name" value="ribP_PPkin"/>
    <property type="match status" value="1"/>
</dbReference>
<dbReference type="HAMAP" id="MF_00583_B">
    <property type="entry name" value="RibP_PPkinase_B"/>
    <property type="match status" value="1"/>
</dbReference>
<protein>
    <recommendedName>
        <fullName evidence="2">ribose-phosphate diphosphokinase</fullName>
        <ecNumber evidence="2">2.7.6.1</ecNumber>
    </recommendedName>
</protein>
<evidence type="ECO:0000256" key="4">
    <source>
        <dbReference type="ARBA" id="ARBA00022723"/>
    </source>
</evidence>
<dbReference type="KEGG" id="nau:109233436"/>
<keyword evidence="7" id="KW-0418">Kinase</keyword>
<dbReference type="InterPro" id="IPR005946">
    <property type="entry name" value="Rib-P_diPkinase"/>
</dbReference>
<dbReference type="InterPro" id="IPR037515">
    <property type="entry name" value="Rib-P_diPkinase_bac"/>
</dbReference>
<dbReference type="GO" id="GO:0000287">
    <property type="term" value="F:magnesium ion binding"/>
    <property type="evidence" value="ECO:0007669"/>
    <property type="project" value="InterPro"/>
</dbReference>
<evidence type="ECO:0000313" key="13">
    <source>
        <dbReference type="Proteomes" id="UP000187609"/>
    </source>
</evidence>
<dbReference type="OrthoDB" id="413572at2759"/>
<dbReference type="SMR" id="A0A1J6IGY7"/>
<dbReference type="GO" id="GO:0006015">
    <property type="term" value="P:5-phosphoribose 1-diphosphate biosynthetic process"/>
    <property type="evidence" value="ECO:0007669"/>
    <property type="project" value="TreeGrafter"/>
</dbReference>
<evidence type="ECO:0000313" key="12">
    <source>
        <dbReference type="EMBL" id="OIS98170.1"/>
    </source>
</evidence>
<keyword evidence="4" id="KW-0479">Metal-binding</keyword>
<dbReference type="InterPro" id="IPR029099">
    <property type="entry name" value="Pribosyltran_N"/>
</dbReference>
<dbReference type="NCBIfam" id="NF002320">
    <property type="entry name" value="PRK01259.1"/>
    <property type="match status" value="1"/>
</dbReference>
<dbReference type="STRING" id="49451.A0A1J6IGY7"/>
<dbReference type="InterPro" id="IPR029057">
    <property type="entry name" value="PRTase-like"/>
</dbReference>
<evidence type="ECO:0000256" key="3">
    <source>
        <dbReference type="ARBA" id="ARBA00022679"/>
    </source>
</evidence>
<dbReference type="PANTHER" id="PTHR10210">
    <property type="entry name" value="RIBOSE-PHOSPHATE DIPHOSPHOKINASE FAMILY MEMBER"/>
    <property type="match status" value="1"/>
</dbReference>
<dbReference type="GO" id="GO:0005737">
    <property type="term" value="C:cytoplasm"/>
    <property type="evidence" value="ECO:0007669"/>
    <property type="project" value="TreeGrafter"/>
</dbReference>
<dbReference type="FunFam" id="3.40.50.2020:FF:000014">
    <property type="entry name" value="Ribose-phosphate pyrophosphokinase 1"/>
    <property type="match status" value="1"/>
</dbReference>
<dbReference type="Gene3D" id="3.40.50.2020">
    <property type="match status" value="2"/>
</dbReference>
<dbReference type="GO" id="GO:0005524">
    <property type="term" value="F:ATP binding"/>
    <property type="evidence" value="ECO:0007669"/>
    <property type="project" value="UniProtKB-KW"/>
</dbReference>
<dbReference type="GO" id="GO:0002189">
    <property type="term" value="C:ribose phosphate diphosphokinase complex"/>
    <property type="evidence" value="ECO:0007669"/>
    <property type="project" value="TreeGrafter"/>
</dbReference>
<dbReference type="CDD" id="cd06223">
    <property type="entry name" value="PRTases_typeI"/>
    <property type="match status" value="1"/>
</dbReference>
<dbReference type="SMART" id="SM01400">
    <property type="entry name" value="Pribosyltran_N"/>
    <property type="match status" value="1"/>
</dbReference>
<name>A0A1J6IGY7_NICAT</name>
<organism evidence="12 13">
    <name type="scientific">Nicotiana attenuata</name>
    <name type="common">Coyote tobacco</name>
    <dbReference type="NCBI Taxonomy" id="49451"/>
    <lineage>
        <taxon>Eukaryota</taxon>
        <taxon>Viridiplantae</taxon>
        <taxon>Streptophyta</taxon>
        <taxon>Embryophyta</taxon>
        <taxon>Tracheophyta</taxon>
        <taxon>Spermatophyta</taxon>
        <taxon>Magnoliopsida</taxon>
        <taxon>eudicotyledons</taxon>
        <taxon>Gunneridae</taxon>
        <taxon>Pentapetalae</taxon>
        <taxon>asterids</taxon>
        <taxon>lamiids</taxon>
        <taxon>Solanales</taxon>
        <taxon>Solanaceae</taxon>
        <taxon>Nicotianoideae</taxon>
        <taxon>Nicotianeae</taxon>
        <taxon>Nicotiana</taxon>
    </lineage>
</organism>
<evidence type="ECO:0000256" key="5">
    <source>
        <dbReference type="ARBA" id="ARBA00022727"/>
    </source>
</evidence>
<comment type="caution">
    <text evidence="12">The sequence shown here is derived from an EMBL/GenBank/DDBJ whole genome shotgun (WGS) entry which is preliminary data.</text>
</comment>
<dbReference type="PANTHER" id="PTHR10210:SF96">
    <property type="entry name" value="RIBOSE-PHOSPHATE DIPHOSPHOKINASE"/>
    <property type="match status" value="1"/>
</dbReference>
<dbReference type="FunFam" id="3.40.50.2020:FF:000002">
    <property type="entry name" value="Ribose-phosphate pyrophosphokinase"/>
    <property type="match status" value="1"/>
</dbReference>
<keyword evidence="13" id="KW-1185">Reference proteome</keyword>
<dbReference type="GO" id="GO:0004749">
    <property type="term" value="F:ribose phosphate diphosphokinase activity"/>
    <property type="evidence" value="ECO:0007669"/>
    <property type="project" value="UniProtKB-EC"/>
</dbReference>
<feature type="domain" description="Ribose-phosphate pyrophosphokinase N-terminal" evidence="11">
    <location>
        <begin position="89"/>
        <end position="205"/>
    </location>
</feature>
<dbReference type="GO" id="GO:0009156">
    <property type="term" value="P:ribonucleoside monophosphate biosynthetic process"/>
    <property type="evidence" value="ECO:0007669"/>
    <property type="project" value="InterPro"/>
</dbReference>
<keyword evidence="8" id="KW-0067">ATP-binding</keyword>
<dbReference type="InterPro" id="IPR000836">
    <property type="entry name" value="PRTase_dom"/>
</dbReference>
<dbReference type="SUPFAM" id="SSF53271">
    <property type="entry name" value="PRTase-like"/>
    <property type="match status" value="1"/>
</dbReference>
<dbReference type="OMA" id="DIAIESW"/>
<keyword evidence="6" id="KW-0547">Nucleotide-binding</keyword>
<dbReference type="Pfam" id="PF13793">
    <property type="entry name" value="Pribosyltran_N"/>
    <property type="match status" value="1"/>
</dbReference>
<evidence type="ECO:0000256" key="9">
    <source>
        <dbReference type="ARBA" id="ARBA00022842"/>
    </source>
</evidence>
<dbReference type="InterPro" id="IPR000842">
    <property type="entry name" value="PRib_PP_synth_CS"/>
</dbReference>
<evidence type="ECO:0000256" key="6">
    <source>
        <dbReference type="ARBA" id="ARBA00022741"/>
    </source>
</evidence>
<accession>A0A1J6IGY7</accession>
<sequence>MASLTLPSSYSTSLSSSSSTCLFSSSCSSLRHTAFVPKRTRLPSYVVNCEINKPVDEKPIIPIINDETLPAFLQAKRLQNAVRSNNTKLKIFSGTANPSLSQETAWNMGLELGKINIKRFADGEIYVQLQESVRGCDVFLIQPTCPPANENLMELLVMVDACRRASAKRITAVIPYFGYARADRKTQGRQSIAAKLVANMITKAGADRVLACDLHSGQSMGYFDIPVDHVYCQPVILDYLASKKISSNDLVVVSPDVGGVARARAFAKKLSDAPLAIVDKRRQGHNLAEVMNLIGDVKGKVAVMLDDMIDTAGTIAKGAALLHDVGAREVYACCSHAVFSPPAVERLSSGLFQEVITTDTIPVMDKNYFPQLTVLSVANLLGETIWRVHDDSSVSSIFQ</sequence>
<keyword evidence="3" id="KW-0808">Transferase</keyword>
<evidence type="ECO:0000256" key="10">
    <source>
        <dbReference type="ARBA" id="ARBA00049535"/>
    </source>
</evidence>
<evidence type="ECO:0000256" key="7">
    <source>
        <dbReference type="ARBA" id="ARBA00022777"/>
    </source>
</evidence>
<dbReference type="Pfam" id="PF14572">
    <property type="entry name" value="Pribosyl_synth"/>
    <property type="match status" value="1"/>
</dbReference>
<keyword evidence="9" id="KW-0460">Magnesium</keyword>
<dbReference type="GO" id="GO:0006164">
    <property type="term" value="P:purine nucleotide biosynthetic process"/>
    <property type="evidence" value="ECO:0007669"/>
    <property type="project" value="TreeGrafter"/>
</dbReference>
<reference evidence="12" key="1">
    <citation type="submission" date="2016-11" db="EMBL/GenBank/DDBJ databases">
        <title>The genome of Nicotiana attenuata.</title>
        <authorList>
            <person name="Xu S."/>
            <person name="Brockmoeller T."/>
            <person name="Gaquerel E."/>
            <person name="Navarro A."/>
            <person name="Kuhl H."/>
            <person name="Gase K."/>
            <person name="Ling Z."/>
            <person name="Zhou W."/>
            <person name="Kreitzer C."/>
            <person name="Stanke M."/>
            <person name="Tang H."/>
            <person name="Lyons E."/>
            <person name="Pandey P."/>
            <person name="Pandey S.P."/>
            <person name="Timmermann B."/>
            <person name="Baldwin I.T."/>
        </authorList>
    </citation>
    <scope>NUCLEOTIDE SEQUENCE [LARGE SCALE GENOMIC DNA]</scope>
    <source>
        <strain evidence="12">UT</strain>
    </source>
</reference>
<dbReference type="EC" id="2.7.6.1" evidence="2"/>
<gene>
    <name evidence="12" type="primary">PRS2</name>
    <name evidence="12" type="ORF">A4A49_02728</name>
</gene>
<proteinExistence type="inferred from homology"/>
<dbReference type="GO" id="GO:0016301">
    <property type="term" value="F:kinase activity"/>
    <property type="evidence" value="ECO:0007669"/>
    <property type="project" value="UniProtKB-KW"/>
</dbReference>
<comment type="similarity">
    <text evidence="1">Belongs to the ribose-phosphate pyrophosphokinase family.</text>
</comment>
<keyword evidence="5" id="KW-0545">Nucleotide biosynthesis</keyword>
<evidence type="ECO:0000259" key="11">
    <source>
        <dbReference type="Pfam" id="PF13793"/>
    </source>
</evidence>
<dbReference type="GeneID" id="109233436"/>
<dbReference type="EMBL" id="MJEQ01037192">
    <property type="protein sequence ID" value="OIS98170.1"/>
    <property type="molecule type" value="Genomic_DNA"/>
</dbReference>
<dbReference type="AlphaFoldDB" id="A0A1J6IGY7"/>